<evidence type="ECO:0000313" key="3">
    <source>
        <dbReference type="EMBL" id="RVU17412.1"/>
    </source>
</evidence>
<keyword evidence="1" id="KW-0175">Coiled coil</keyword>
<protein>
    <submittedName>
        <fullName evidence="3">Uncharacterized protein</fullName>
    </submittedName>
</protein>
<reference evidence="3 4" key="1">
    <citation type="submission" date="2019-01" db="EMBL/GenBank/DDBJ databases">
        <authorList>
            <person name="Chen W.-M."/>
        </authorList>
    </citation>
    <scope>NUCLEOTIDE SEQUENCE [LARGE SCALE GENOMIC DNA]</scope>
    <source>
        <strain evidence="3 4">TER-1</strain>
    </source>
</reference>
<organism evidence="3 4">
    <name type="scientific">Methylobacterium oryzihabitans</name>
    <dbReference type="NCBI Taxonomy" id="2499852"/>
    <lineage>
        <taxon>Bacteria</taxon>
        <taxon>Pseudomonadati</taxon>
        <taxon>Pseudomonadota</taxon>
        <taxon>Alphaproteobacteria</taxon>
        <taxon>Hyphomicrobiales</taxon>
        <taxon>Methylobacteriaceae</taxon>
        <taxon>Methylobacterium</taxon>
    </lineage>
</organism>
<accession>A0A437P582</accession>
<gene>
    <name evidence="3" type="ORF">EOE48_13545</name>
</gene>
<dbReference type="RefSeq" id="WP_127729876.1">
    <property type="nucleotide sequence ID" value="NZ_SACP01000012.1"/>
</dbReference>
<sequence length="288" mass="31057">MIESVMIFALGFLSAGLLALLVLPALNARAERLARRRVEALFPMSIAELNAEKDHLRAEFAVVQRRLERQVEAARAERHAEMEEMGRQTMRVGVLAGEVEQREIRVSALESDLAAARAELTRVQAALNESRVARLAAEEALRALEIPYRRTLAELDQARGGREETAQALAEAAAARDAAEARAREAHEALAGAGTGLAGTARDQIQALEDALASLTARNADLEQRLAAMKSPAEAPDAAEIARIRAENAALERRIAEVADAVMAAPRPDPRLPAATPMTLARTPHPAE</sequence>
<proteinExistence type="predicted"/>
<feature type="coiled-coil region" evidence="1">
    <location>
        <begin position="46"/>
        <end position="126"/>
    </location>
</feature>
<dbReference type="OrthoDB" id="7826912at2"/>
<keyword evidence="4" id="KW-1185">Reference proteome</keyword>
<dbReference type="EMBL" id="SACP01000012">
    <property type="protein sequence ID" value="RVU17412.1"/>
    <property type="molecule type" value="Genomic_DNA"/>
</dbReference>
<feature type="coiled-coil region" evidence="1">
    <location>
        <begin position="162"/>
        <end position="261"/>
    </location>
</feature>
<comment type="caution">
    <text evidence="3">The sequence shown here is derived from an EMBL/GenBank/DDBJ whole genome shotgun (WGS) entry which is preliminary data.</text>
</comment>
<dbReference type="AlphaFoldDB" id="A0A437P582"/>
<evidence type="ECO:0000313" key="4">
    <source>
        <dbReference type="Proteomes" id="UP000286997"/>
    </source>
</evidence>
<evidence type="ECO:0000256" key="2">
    <source>
        <dbReference type="SAM" id="MobiDB-lite"/>
    </source>
</evidence>
<evidence type="ECO:0000256" key="1">
    <source>
        <dbReference type="SAM" id="Coils"/>
    </source>
</evidence>
<name>A0A437P582_9HYPH</name>
<feature type="region of interest" description="Disordered" evidence="2">
    <location>
        <begin position="267"/>
        <end position="288"/>
    </location>
</feature>
<dbReference type="Proteomes" id="UP000286997">
    <property type="component" value="Unassembled WGS sequence"/>
</dbReference>